<dbReference type="EMBL" id="QMPZ01000017">
    <property type="protein sequence ID" value="RLE10119.1"/>
    <property type="molecule type" value="Genomic_DNA"/>
</dbReference>
<dbReference type="PANTHER" id="PTHR33910:SF1">
    <property type="entry name" value="PROTEIN TRANSLOCASE SUBUNIT SECE"/>
    <property type="match status" value="1"/>
</dbReference>
<organism evidence="10 11">
    <name type="scientific">Aerophobetes bacterium</name>
    <dbReference type="NCBI Taxonomy" id="2030807"/>
    <lineage>
        <taxon>Bacteria</taxon>
        <taxon>Candidatus Aerophobota</taxon>
    </lineage>
</organism>
<comment type="caution">
    <text evidence="10">The sequence shown here is derived from an EMBL/GenBank/DDBJ whole genome shotgun (WGS) entry which is preliminary data.</text>
</comment>
<dbReference type="GO" id="GO:0006605">
    <property type="term" value="P:protein targeting"/>
    <property type="evidence" value="ECO:0007669"/>
    <property type="project" value="UniProtKB-UniRule"/>
</dbReference>
<keyword evidence="2 9" id="KW-0813">Transport</keyword>
<dbReference type="GO" id="GO:0043952">
    <property type="term" value="P:protein transport by the Sec complex"/>
    <property type="evidence" value="ECO:0007669"/>
    <property type="project" value="UniProtKB-UniRule"/>
</dbReference>
<evidence type="ECO:0000256" key="4">
    <source>
        <dbReference type="ARBA" id="ARBA00022692"/>
    </source>
</evidence>
<evidence type="ECO:0000256" key="1">
    <source>
        <dbReference type="ARBA" id="ARBA00004370"/>
    </source>
</evidence>
<keyword evidence="3 9" id="KW-1003">Cell membrane</keyword>
<comment type="similarity">
    <text evidence="9">Belongs to the SecE/SEC61-gamma family.</text>
</comment>
<dbReference type="GO" id="GO:0005886">
    <property type="term" value="C:plasma membrane"/>
    <property type="evidence" value="ECO:0007669"/>
    <property type="project" value="UniProtKB-SubCell"/>
</dbReference>
<keyword evidence="8 9" id="KW-0472">Membrane</keyword>
<comment type="subcellular location">
    <subcellularLocation>
        <location evidence="9">Cell membrane</location>
        <topology evidence="9">Single-pass membrane protein</topology>
    </subcellularLocation>
    <subcellularLocation>
        <location evidence="1">Membrane</location>
    </subcellularLocation>
</comment>
<evidence type="ECO:0000313" key="10">
    <source>
        <dbReference type="EMBL" id="RLE10119.1"/>
    </source>
</evidence>
<dbReference type="AlphaFoldDB" id="A0A497E4Y5"/>
<dbReference type="GO" id="GO:0065002">
    <property type="term" value="P:intracellular protein transmembrane transport"/>
    <property type="evidence" value="ECO:0007669"/>
    <property type="project" value="UniProtKB-UniRule"/>
</dbReference>
<dbReference type="PROSITE" id="PS01067">
    <property type="entry name" value="SECE_SEC61G"/>
    <property type="match status" value="1"/>
</dbReference>
<evidence type="ECO:0000256" key="7">
    <source>
        <dbReference type="ARBA" id="ARBA00023010"/>
    </source>
</evidence>
<dbReference type="InterPro" id="IPR038379">
    <property type="entry name" value="SecE_sf"/>
</dbReference>
<dbReference type="Proteomes" id="UP000279422">
    <property type="component" value="Unassembled WGS sequence"/>
</dbReference>
<comment type="subunit">
    <text evidence="9">Component of the Sec protein translocase complex. Heterotrimer consisting of SecY, SecE and SecG subunits. The heterotrimers can form oligomers, although 1 heterotrimer is thought to be able to translocate proteins. Interacts with the ribosome. Interacts with SecDF, and other proteins may be involved. Interacts with SecA.</text>
</comment>
<evidence type="ECO:0000256" key="5">
    <source>
        <dbReference type="ARBA" id="ARBA00022927"/>
    </source>
</evidence>
<comment type="function">
    <text evidence="9">Essential subunit of the Sec protein translocation channel SecYEG. Clamps together the 2 halves of SecY. May contact the channel plug during translocation.</text>
</comment>
<sequence>MANNKIRTFLQAVRVEMKKTSWPSRSEIMKSTIVVIITILLFALIIGGIDVGFFHLLRILLG</sequence>
<evidence type="ECO:0000256" key="9">
    <source>
        <dbReference type="HAMAP-Rule" id="MF_00422"/>
    </source>
</evidence>
<evidence type="ECO:0000256" key="2">
    <source>
        <dbReference type="ARBA" id="ARBA00022448"/>
    </source>
</evidence>
<proteinExistence type="inferred from homology"/>
<name>A0A497E4Y5_UNCAE</name>
<dbReference type="Gene3D" id="1.20.5.1030">
    <property type="entry name" value="Preprotein translocase secy subunit"/>
    <property type="match status" value="1"/>
</dbReference>
<keyword evidence="5 9" id="KW-0653">Protein transport</keyword>
<dbReference type="NCBIfam" id="TIGR00964">
    <property type="entry name" value="secE_bact"/>
    <property type="match status" value="1"/>
</dbReference>
<evidence type="ECO:0000313" key="11">
    <source>
        <dbReference type="Proteomes" id="UP000279422"/>
    </source>
</evidence>
<keyword evidence="7 9" id="KW-0811">Translocation</keyword>
<dbReference type="GO" id="GO:0008320">
    <property type="term" value="F:protein transmembrane transporter activity"/>
    <property type="evidence" value="ECO:0007669"/>
    <property type="project" value="UniProtKB-UniRule"/>
</dbReference>
<dbReference type="InterPro" id="IPR001901">
    <property type="entry name" value="Translocase_SecE/Sec61-g"/>
</dbReference>
<dbReference type="PANTHER" id="PTHR33910">
    <property type="entry name" value="PROTEIN TRANSLOCASE SUBUNIT SECE"/>
    <property type="match status" value="1"/>
</dbReference>
<feature type="transmembrane region" description="Helical" evidence="9">
    <location>
        <begin position="33"/>
        <end position="57"/>
    </location>
</feature>
<protein>
    <recommendedName>
        <fullName evidence="9">Protein translocase subunit SecE</fullName>
    </recommendedName>
</protein>
<keyword evidence="6 9" id="KW-1133">Transmembrane helix</keyword>
<keyword evidence="4 9" id="KW-0812">Transmembrane</keyword>
<dbReference type="HAMAP" id="MF_00422">
    <property type="entry name" value="SecE"/>
    <property type="match status" value="1"/>
</dbReference>
<gene>
    <name evidence="9 10" type="primary">secE</name>
    <name evidence="10" type="ORF">DRJ00_02420</name>
</gene>
<accession>A0A497E4Y5</accession>
<evidence type="ECO:0000256" key="8">
    <source>
        <dbReference type="ARBA" id="ARBA00023136"/>
    </source>
</evidence>
<reference evidence="10 11" key="1">
    <citation type="submission" date="2018-06" db="EMBL/GenBank/DDBJ databases">
        <title>Extensive metabolic versatility and redundancy in microbially diverse, dynamic hydrothermal sediments.</title>
        <authorList>
            <person name="Dombrowski N."/>
            <person name="Teske A."/>
            <person name="Baker B.J."/>
        </authorList>
    </citation>
    <scope>NUCLEOTIDE SEQUENCE [LARGE SCALE GENOMIC DNA]</scope>
    <source>
        <strain evidence="10">B47_G16</strain>
    </source>
</reference>
<dbReference type="GO" id="GO:0009306">
    <property type="term" value="P:protein secretion"/>
    <property type="evidence" value="ECO:0007669"/>
    <property type="project" value="UniProtKB-UniRule"/>
</dbReference>
<evidence type="ECO:0000256" key="3">
    <source>
        <dbReference type="ARBA" id="ARBA00022475"/>
    </source>
</evidence>
<evidence type="ECO:0000256" key="6">
    <source>
        <dbReference type="ARBA" id="ARBA00022989"/>
    </source>
</evidence>
<dbReference type="InterPro" id="IPR005807">
    <property type="entry name" value="SecE_bac"/>
</dbReference>
<dbReference type="Pfam" id="PF00584">
    <property type="entry name" value="SecE"/>
    <property type="match status" value="1"/>
</dbReference>